<name>A0A137REJ8_9FLAO</name>
<keyword evidence="5" id="KW-1185">Reference proteome</keyword>
<sequence length="196" mass="21868">MNQLNKICVFCGSSDGNDLAITDTAERLGEIFAERNITLVYGAAKIGVMGTIAKSVLDNNGKVIGIIPNFLKKKEVVHLGLTELITTENMHERKLKMQEASDGFIALPGGMGTLEELFEIITWLQLGLHQKPIGLLNINGFYNDLIKMLETMVRKGFLSMDNYNLLLVASNPDQLLKKMEEFKTPQLPKWLNSDRA</sequence>
<proteinExistence type="inferred from homology"/>
<dbReference type="STRING" id="1548749.LS48_14070"/>
<dbReference type="PATRIC" id="fig|1548749.3.peg.2936"/>
<dbReference type="PANTHER" id="PTHR31223">
    <property type="entry name" value="LOG FAMILY PROTEIN YJL055W"/>
    <property type="match status" value="1"/>
</dbReference>
<dbReference type="Pfam" id="PF03641">
    <property type="entry name" value="Lysine_decarbox"/>
    <property type="match status" value="1"/>
</dbReference>
<dbReference type="Proteomes" id="UP000070138">
    <property type="component" value="Unassembled WGS sequence"/>
</dbReference>
<dbReference type="GO" id="GO:0009691">
    <property type="term" value="P:cytokinin biosynthetic process"/>
    <property type="evidence" value="ECO:0007669"/>
    <property type="project" value="UniProtKB-UniRule"/>
</dbReference>
<dbReference type="InterPro" id="IPR005269">
    <property type="entry name" value="LOG"/>
</dbReference>
<dbReference type="GO" id="GO:0005829">
    <property type="term" value="C:cytosol"/>
    <property type="evidence" value="ECO:0007669"/>
    <property type="project" value="TreeGrafter"/>
</dbReference>
<dbReference type="NCBIfam" id="TIGR00730">
    <property type="entry name" value="Rossman fold protein, TIGR00730 family"/>
    <property type="match status" value="1"/>
</dbReference>
<dbReference type="OrthoDB" id="9801098at2"/>
<gene>
    <name evidence="4" type="ORF">LS48_14070</name>
</gene>
<dbReference type="EC" id="3.2.2.n1" evidence="3"/>
<dbReference type="InterPro" id="IPR031100">
    <property type="entry name" value="LOG_fam"/>
</dbReference>
<keyword evidence="3" id="KW-0203">Cytokinin biosynthesis</keyword>
<protein>
    <recommendedName>
        <fullName evidence="3">Cytokinin riboside 5'-monophosphate phosphoribohydrolase</fullName>
        <ecNumber evidence="3">3.2.2.n1</ecNumber>
    </recommendedName>
</protein>
<accession>A0A137REJ8</accession>
<dbReference type="EMBL" id="JRWG01000014">
    <property type="protein sequence ID" value="KXN97915.1"/>
    <property type="molecule type" value="Genomic_DNA"/>
</dbReference>
<evidence type="ECO:0000313" key="4">
    <source>
        <dbReference type="EMBL" id="KXN97915.1"/>
    </source>
</evidence>
<comment type="similarity">
    <text evidence="2 3">Belongs to the LOG family.</text>
</comment>
<keyword evidence="3" id="KW-0378">Hydrolase</keyword>
<dbReference type="AlphaFoldDB" id="A0A137REJ8"/>
<organism evidence="4 5">
    <name type="scientific">Aequorivita aquimaris</name>
    <dbReference type="NCBI Taxonomy" id="1548749"/>
    <lineage>
        <taxon>Bacteria</taxon>
        <taxon>Pseudomonadati</taxon>
        <taxon>Bacteroidota</taxon>
        <taxon>Flavobacteriia</taxon>
        <taxon>Flavobacteriales</taxon>
        <taxon>Flavobacteriaceae</taxon>
        <taxon>Aequorivita</taxon>
    </lineage>
</organism>
<evidence type="ECO:0000256" key="3">
    <source>
        <dbReference type="RuleBase" id="RU363015"/>
    </source>
</evidence>
<evidence type="ECO:0000313" key="5">
    <source>
        <dbReference type="Proteomes" id="UP000070138"/>
    </source>
</evidence>
<dbReference type="PANTHER" id="PTHR31223:SF70">
    <property type="entry name" value="LOG FAMILY PROTEIN YJL055W"/>
    <property type="match status" value="1"/>
</dbReference>
<evidence type="ECO:0000256" key="1">
    <source>
        <dbReference type="ARBA" id="ARBA00000274"/>
    </source>
</evidence>
<dbReference type="SUPFAM" id="SSF102405">
    <property type="entry name" value="MCP/YpsA-like"/>
    <property type="match status" value="1"/>
</dbReference>
<evidence type="ECO:0000256" key="2">
    <source>
        <dbReference type="ARBA" id="ARBA00006763"/>
    </source>
</evidence>
<dbReference type="RefSeq" id="WP_062623131.1">
    <property type="nucleotide sequence ID" value="NZ_JRWG01000014.1"/>
</dbReference>
<comment type="catalytic activity">
    <reaction evidence="1">
        <text>AMP + H2O = D-ribose 5-phosphate + adenine</text>
        <dbReference type="Rhea" id="RHEA:20129"/>
        <dbReference type="ChEBI" id="CHEBI:15377"/>
        <dbReference type="ChEBI" id="CHEBI:16708"/>
        <dbReference type="ChEBI" id="CHEBI:78346"/>
        <dbReference type="ChEBI" id="CHEBI:456215"/>
        <dbReference type="EC" id="3.2.2.4"/>
    </reaction>
</comment>
<dbReference type="GO" id="GO:0008714">
    <property type="term" value="F:AMP nucleosidase activity"/>
    <property type="evidence" value="ECO:0007669"/>
    <property type="project" value="UniProtKB-EC"/>
</dbReference>
<comment type="caution">
    <text evidence="4">The sequence shown here is derived from an EMBL/GenBank/DDBJ whole genome shotgun (WGS) entry which is preliminary data.</text>
</comment>
<reference evidence="5" key="1">
    <citation type="submission" date="2014-10" db="EMBL/GenBank/DDBJ databases">
        <title>Genome sequencing of Vitellibacter sp. D-24.</title>
        <authorList>
            <person name="Thevarajoo S."/>
            <person name="Selvaratnam C."/>
            <person name="Goh K.M."/>
            <person name="Chong C.S."/>
        </authorList>
    </citation>
    <scope>NUCLEOTIDE SEQUENCE [LARGE SCALE GENOMIC DNA]</scope>
    <source>
        <strain evidence="5">D-24</strain>
    </source>
</reference>
<dbReference type="Gene3D" id="3.40.50.450">
    <property type="match status" value="1"/>
</dbReference>
<reference evidence="4 5" key="2">
    <citation type="journal article" date="2016" name="Int. J. Syst. Evol. Microbiol.">
        <title>Vitellibacter aquimaris sp. nov., a marine bacterium isolated from seawater.</title>
        <authorList>
            <person name="Thevarajoo S."/>
            <person name="Selvaratnam C."/>
            <person name="Goh K.M."/>
            <person name="Hong K.W."/>
            <person name="Chan X.Y."/>
            <person name="Chan K.G."/>
            <person name="Chong C.S."/>
        </authorList>
    </citation>
    <scope>NUCLEOTIDE SEQUENCE [LARGE SCALE GENOMIC DNA]</scope>
    <source>
        <strain evidence="4 5">D-24</strain>
    </source>
</reference>